<protein>
    <recommendedName>
        <fullName evidence="1">Thioesterase domain-containing protein</fullName>
    </recommendedName>
</protein>
<dbReference type="InterPro" id="IPR006683">
    <property type="entry name" value="Thioestr_dom"/>
</dbReference>
<accession>A0A9P5L083</accession>
<gene>
    <name evidence="2" type="ORF">PCG10_000692</name>
</gene>
<evidence type="ECO:0000313" key="3">
    <source>
        <dbReference type="Proteomes" id="UP000701341"/>
    </source>
</evidence>
<dbReference type="InterPro" id="IPR052061">
    <property type="entry name" value="PTE-AB_protein"/>
</dbReference>
<sequence>MNPPIVEIIKTIPSFAELLNRDDLLSDDRNVTNAFFKETVHQNNGVTDYLFRYRRPSTNEGTDSKAYLILQLDKGVTGQAHIAHGGFLATVMDEVTGGLVGATGIDNGHGMFTLSMKLEYLKPVYAPGTIMAVAGIVKREGRKVFLDAYIKDNCGDICTKAEVLFITKRPHKS</sequence>
<dbReference type="InterPro" id="IPR029069">
    <property type="entry name" value="HotDog_dom_sf"/>
</dbReference>
<dbReference type="EMBL" id="JAAOZQ010000106">
    <property type="protein sequence ID" value="KAF7518022.1"/>
    <property type="molecule type" value="Genomic_DNA"/>
</dbReference>
<dbReference type="SUPFAM" id="SSF54637">
    <property type="entry name" value="Thioesterase/thiol ester dehydrase-isomerase"/>
    <property type="match status" value="1"/>
</dbReference>
<dbReference type="AlphaFoldDB" id="A0A9P5L083"/>
<name>A0A9P5L083_PENCR</name>
<evidence type="ECO:0000313" key="2">
    <source>
        <dbReference type="EMBL" id="KAF7518022.1"/>
    </source>
</evidence>
<dbReference type="CDD" id="cd03443">
    <property type="entry name" value="PaaI_thioesterase"/>
    <property type="match status" value="1"/>
</dbReference>
<reference evidence="2" key="1">
    <citation type="submission" date="2020-02" db="EMBL/GenBank/DDBJ databases">
        <authorList>
            <person name="Lichtner F.J."/>
        </authorList>
    </citation>
    <scope>NUCLEOTIDE SEQUENCE</scope>
    <source>
        <strain evidence="2">G10</strain>
    </source>
</reference>
<dbReference type="OrthoDB" id="506431at2759"/>
<dbReference type="PANTHER" id="PTHR47260:SF3">
    <property type="entry name" value="THIOESTERASE FAMILY PROTEIN (AFU_ORTHOLOGUE AFUA_7G03960)"/>
    <property type="match status" value="1"/>
</dbReference>
<keyword evidence="3" id="KW-1185">Reference proteome</keyword>
<evidence type="ECO:0000259" key="1">
    <source>
        <dbReference type="Pfam" id="PF03061"/>
    </source>
</evidence>
<dbReference type="Gene3D" id="3.10.129.10">
    <property type="entry name" value="Hotdog Thioesterase"/>
    <property type="match status" value="1"/>
</dbReference>
<dbReference type="PANTHER" id="PTHR47260">
    <property type="entry name" value="UPF0644 PROTEIN PB2B4.06"/>
    <property type="match status" value="1"/>
</dbReference>
<dbReference type="Pfam" id="PF03061">
    <property type="entry name" value="4HBT"/>
    <property type="match status" value="1"/>
</dbReference>
<feature type="domain" description="Thioesterase" evidence="1">
    <location>
        <begin position="82"/>
        <end position="152"/>
    </location>
</feature>
<proteinExistence type="predicted"/>
<comment type="caution">
    <text evidence="2">The sequence shown here is derived from an EMBL/GenBank/DDBJ whole genome shotgun (WGS) entry which is preliminary data.</text>
</comment>
<dbReference type="Proteomes" id="UP000701341">
    <property type="component" value="Unassembled WGS sequence"/>
</dbReference>
<organism evidence="2 3">
    <name type="scientific">Penicillium crustosum</name>
    <name type="common">Blue mold fungus</name>
    <dbReference type="NCBI Taxonomy" id="36656"/>
    <lineage>
        <taxon>Eukaryota</taxon>
        <taxon>Fungi</taxon>
        <taxon>Dikarya</taxon>
        <taxon>Ascomycota</taxon>
        <taxon>Pezizomycotina</taxon>
        <taxon>Eurotiomycetes</taxon>
        <taxon>Eurotiomycetidae</taxon>
        <taxon>Eurotiales</taxon>
        <taxon>Aspergillaceae</taxon>
        <taxon>Penicillium</taxon>
    </lineage>
</organism>